<dbReference type="RefSeq" id="WP_046574003.1">
    <property type="nucleotide sequence ID" value="NZ_CP010429.1"/>
</dbReference>
<dbReference type="STRING" id="1379870.SD10_11950"/>
<dbReference type="OrthoDB" id="964410at2"/>
<dbReference type="KEGG" id="srd:SD10_11950"/>
<evidence type="ECO:0008006" key="3">
    <source>
        <dbReference type="Google" id="ProtNLM"/>
    </source>
</evidence>
<sequence>MPKSIEGALFYTISEAAQELHITVGRLKSYLDQSRLTSERIGRRELIREQTLRAYQAKRN</sequence>
<protein>
    <recommendedName>
        <fullName evidence="3">Helix-turn-helix domain-containing protein</fullName>
    </recommendedName>
</protein>
<evidence type="ECO:0000313" key="2">
    <source>
        <dbReference type="Proteomes" id="UP000033054"/>
    </source>
</evidence>
<dbReference type="AlphaFoldDB" id="A0A0E3ZW55"/>
<gene>
    <name evidence="1" type="ORF">SD10_11950</name>
</gene>
<dbReference type="HOGENOM" id="CLU_2939461_0_0_10"/>
<proteinExistence type="predicted"/>
<name>A0A0E3ZW55_9BACT</name>
<keyword evidence="2" id="KW-1185">Reference proteome</keyword>
<evidence type="ECO:0000313" key="1">
    <source>
        <dbReference type="EMBL" id="AKD55508.1"/>
    </source>
</evidence>
<reference evidence="1 2" key="1">
    <citation type="journal article" date="2014" name="Curr. Microbiol.">
        <title>Spirosoma radiotolerans sp. nov., a gamma-radiation-resistant bacterium isolated from gamma ray-irradiated soil.</title>
        <authorList>
            <person name="Lee J.J."/>
            <person name="Srinivasan S."/>
            <person name="Lim S."/>
            <person name="Joe M."/>
            <person name="Im S."/>
            <person name="Bae S.I."/>
            <person name="Park K.R."/>
            <person name="Han J.H."/>
            <person name="Park S.H."/>
            <person name="Joo B.M."/>
            <person name="Park S.J."/>
            <person name="Kim M.K."/>
        </authorList>
    </citation>
    <scope>NUCLEOTIDE SEQUENCE [LARGE SCALE GENOMIC DNA]</scope>
    <source>
        <strain evidence="1 2">DG5A</strain>
    </source>
</reference>
<dbReference type="SUPFAM" id="SSF46955">
    <property type="entry name" value="Putative DNA-binding domain"/>
    <property type="match status" value="1"/>
</dbReference>
<dbReference type="EMBL" id="CP010429">
    <property type="protein sequence ID" value="AKD55508.1"/>
    <property type="molecule type" value="Genomic_DNA"/>
</dbReference>
<organism evidence="1 2">
    <name type="scientific">Spirosoma radiotolerans</name>
    <dbReference type="NCBI Taxonomy" id="1379870"/>
    <lineage>
        <taxon>Bacteria</taxon>
        <taxon>Pseudomonadati</taxon>
        <taxon>Bacteroidota</taxon>
        <taxon>Cytophagia</taxon>
        <taxon>Cytophagales</taxon>
        <taxon>Cytophagaceae</taxon>
        <taxon>Spirosoma</taxon>
    </lineage>
</organism>
<accession>A0A0E3ZW55</accession>
<dbReference type="Proteomes" id="UP000033054">
    <property type="component" value="Chromosome"/>
</dbReference>
<dbReference type="InterPro" id="IPR009061">
    <property type="entry name" value="DNA-bd_dom_put_sf"/>
</dbReference>
<dbReference type="PATRIC" id="fig|1379870.5.peg.2596"/>